<reference evidence="1 2" key="1">
    <citation type="submission" date="2015-07" db="EMBL/GenBank/DDBJ databases">
        <title>Genome sequence of Levilinea saccharolytica DSM 16555.</title>
        <authorList>
            <person name="Hemp J."/>
            <person name="Ward L.M."/>
            <person name="Pace L.A."/>
            <person name="Fischer W.W."/>
        </authorList>
    </citation>
    <scope>NUCLEOTIDE SEQUENCE [LARGE SCALE GENOMIC DNA]</scope>
    <source>
        <strain evidence="1 2">KIBI-1</strain>
    </source>
</reference>
<sequence length="150" mass="15956">MLAGSVGLTAMLCFLCFGVFWLAVPSNPAETDNAAFIFTVIPAPTLTATPEGYLTPTPTQALVSADGIAVGAYVQIFGTEGQGLRLRSGPSTDFPPLFLGLEAEVFKVEDGPKLGNTYTWWYLVAPYDKTRSGWAASTYLSLVEAPTDVP</sequence>
<dbReference type="STRING" id="229921.ADN01_09195"/>
<proteinExistence type="predicted"/>
<gene>
    <name evidence="1" type="ORF">ADN01_09195</name>
</gene>
<organism evidence="1 2">
    <name type="scientific">Levilinea saccharolytica</name>
    <dbReference type="NCBI Taxonomy" id="229921"/>
    <lineage>
        <taxon>Bacteria</taxon>
        <taxon>Bacillati</taxon>
        <taxon>Chloroflexota</taxon>
        <taxon>Anaerolineae</taxon>
        <taxon>Anaerolineales</taxon>
        <taxon>Anaerolineaceae</taxon>
        <taxon>Levilinea</taxon>
    </lineage>
</organism>
<keyword evidence="2" id="KW-1185">Reference proteome</keyword>
<dbReference type="RefSeq" id="WP_062418330.1">
    <property type="nucleotide sequence ID" value="NZ_DF967974.1"/>
</dbReference>
<dbReference type="Proteomes" id="UP000050501">
    <property type="component" value="Unassembled WGS sequence"/>
</dbReference>
<dbReference type="OrthoDB" id="166504at2"/>
<evidence type="ECO:0000313" key="2">
    <source>
        <dbReference type="Proteomes" id="UP000050501"/>
    </source>
</evidence>
<protein>
    <submittedName>
        <fullName evidence="1">Uncharacterized protein</fullName>
    </submittedName>
</protein>
<evidence type="ECO:0000313" key="1">
    <source>
        <dbReference type="EMBL" id="KPL81763.1"/>
    </source>
</evidence>
<dbReference type="AlphaFoldDB" id="A0A0P6XN33"/>
<dbReference type="EMBL" id="LGCM01000035">
    <property type="protein sequence ID" value="KPL81763.1"/>
    <property type="molecule type" value="Genomic_DNA"/>
</dbReference>
<accession>A0A0P6XN33</accession>
<comment type="caution">
    <text evidence="1">The sequence shown here is derived from an EMBL/GenBank/DDBJ whole genome shotgun (WGS) entry which is preliminary data.</text>
</comment>
<name>A0A0P6XN33_9CHLR</name>